<dbReference type="STRING" id="1714264.BTO30_12550"/>
<dbReference type="Pfam" id="PF26079">
    <property type="entry name" value="Baseplate_J_C"/>
    <property type="match status" value="1"/>
</dbReference>
<proteinExistence type="inferred from homology"/>
<sequence>MFEQFTYEALLEEMLLDTGDDFDTTETSPIYASYAKTATQAASAYRSLERVLELVFMATSEGDYLKMRTAEMDVIAEVATPAIRSGTFNLPPPLDSRFFVDDVYFTVIQSDPPLLECETAGIIGNKIPSGAALLPLETITGLETATLGDVVIAGEEAETDDNLKLRYEERVTDPAASGNAAHYRQWAREVSGVGAVKVFPNWDGPDTVKVVIVDGDFQPASTLLVENVQNYIDPVPGAGQGTAPAGAFVTAESAISVSVNVDATIVITAATTVDTVKAAFSRALTEYMKKLTFQEGVEPVIRLRQVGSLLLDIAGVVDYSGLKINGLEDNLILKDTEAPVVGVVNFVV</sequence>
<evidence type="ECO:0000313" key="5">
    <source>
        <dbReference type="Proteomes" id="UP000185568"/>
    </source>
</evidence>
<feature type="domain" description="Baseplate J-like C-terminal" evidence="3">
    <location>
        <begin position="259"/>
        <end position="346"/>
    </location>
</feature>
<gene>
    <name evidence="4" type="ORF">BTO30_12550</name>
</gene>
<name>A0A1Q8Q3D0_9BACI</name>
<dbReference type="Proteomes" id="UP000185568">
    <property type="component" value="Unassembled WGS sequence"/>
</dbReference>
<evidence type="ECO:0000259" key="2">
    <source>
        <dbReference type="Pfam" id="PF26078"/>
    </source>
</evidence>
<accession>A0A1Q8Q3D0</accession>
<dbReference type="AlphaFoldDB" id="A0A1Q8Q3D0"/>
<dbReference type="InterPro" id="IPR052399">
    <property type="entry name" value="Phage_Baseplate_Assmbl_Protein"/>
</dbReference>
<organism evidence="4 5">
    <name type="scientific">Domibacillus antri</name>
    <dbReference type="NCBI Taxonomy" id="1714264"/>
    <lineage>
        <taxon>Bacteria</taxon>
        <taxon>Bacillati</taxon>
        <taxon>Bacillota</taxon>
        <taxon>Bacilli</taxon>
        <taxon>Bacillales</taxon>
        <taxon>Bacillaceae</taxon>
        <taxon>Domibacillus</taxon>
    </lineage>
</organism>
<dbReference type="InterPro" id="IPR058530">
    <property type="entry name" value="Baseplate_J-like_C"/>
</dbReference>
<dbReference type="RefSeq" id="WP_075399082.1">
    <property type="nucleotide sequence ID" value="NZ_MSDU01000029.1"/>
</dbReference>
<dbReference type="OrthoDB" id="2554267at2"/>
<comment type="similarity">
    <text evidence="1">Belongs to the Mu gp47/PBSX XkdT family.</text>
</comment>
<feature type="domain" description="Baseplate J-like central" evidence="2">
    <location>
        <begin position="176"/>
        <end position="252"/>
    </location>
</feature>
<evidence type="ECO:0000259" key="3">
    <source>
        <dbReference type="Pfam" id="PF26079"/>
    </source>
</evidence>
<dbReference type="EMBL" id="MSDU01000029">
    <property type="protein sequence ID" value="OLN21844.1"/>
    <property type="molecule type" value="Genomic_DNA"/>
</dbReference>
<keyword evidence="5" id="KW-1185">Reference proteome</keyword>
<dbReference type="PANTHER" id="PTHR37829">
    <property type="entry name" value="PHAGE-LIKE ELEMENT PBSX PROTEIN XKDT"/>
    <property type="match status" value="1"/>
</dbReference>
<evidence type="ECO:0000313" key="4">
    <source>
        <dbReference type="EMBL" id="OLN21844.1"/>
    </source>
</evidence>
<dbReference type="Pfam" id="PF26078">
    <property type="entry name" value="Baseplate_J_M"/>
    <property type="match status" value="1"/>
</dbReference>
<dbReference type="PANTHER" id="PTHR37829:SF3">
    <property type="entry name" value="PROTEIN JAYE-RELATED"/>
    <property type="match status" value="1"/>
</dbReference>
<dbReference type="InterPro" id="IPR058531">
    <property type="entry name" value="Baseplate_J_M"/>
</dbReference>
<evidence type="ECO:0000256" key="1">
    <source>
        <dbReference type="ARBA" id="ARBA00038087"/>
    </source>
</evidence>
<protein>
    <submittedName>
        <fullName evidence="4">Uncharacterized protein</fullName>
    </submittedName>
</protein>
<comment type="caution">
    <text evidence="4">The sequence shown here is derived from an EMBL/GenBank/DDBJ whole genome shotgun (WGS) entry which is preliminary data.</text>
</comment>
<reference evidence="4 5" key="1">
    <citation type="submission" date="2016-12" db="EMBL/GenBank/DDBJ databases">
        <title>Domibacillus antri genome sequencing.</title>
        <authorList>
            <person name="Verma A."/>
            <person name="Krishnamurthi S."/>
        </authorList>
    </citation>
    <scope>NUCLEOTIDE SEQUENCE [LARGE SCALE GENOMIC DNA]</scope>
    <source>
        <strain evidence="4 5">XD80</strain>
    </source>
</reference>